<sequence length="866" mass="94663">MKLQMFNINNSTSSNVVSGKFKIINTDSNSVNLSDIKIRYYYTIDSKREQSFWCDYSSMNVGYNSISITDKVTGTFYKLDTVVKGADYYLEIEFKTGAPVLPSGGTVEIQWRFAKTDWTNYNQNNDYSFNSSATELVDWDKAILLVKDIVVSGEVPTEEVIIPPGELSPKIKVEMFNINTLTTSNSITPKIKVTNIGSVDIDLSKLKLRYYFTSDSDKLQKFWCDHASITTGGYKAITSSVLGTFGSFTPSEKSVDSYLEISFDTNAGSLEAGDILEAQIRFAKIDWSNFDQSNDYSFNSTSSNYVEWSKITGYVDGKLLWGVEPNGSVVILDSEISPSKAIVDLNSPEDITITITFNGNTFKGIEGLVENEDFIIKENVVILNKSYLEALKAGTVLLTFNFSAGSSKILTLTVKPKDIPPKDSLIVTIDSKEATAGDTITIPVTISGITTKGLNANNFTLKYDKEIFENVEVEAGDICVNEELTFVYNVDAENGLIYVMYCDSTGEGLEAIKTDGIFMSITVTIKSDAKSGTSEISVEDKGVFADIDMKVYEVDFVLGVIEIKEKEVPPIDEKKLSVEITSISGNQGSKIIIPVVVSGIDKDKLNAFNFALSYDASLFENVSVSAGEVAINPTLTFVSHIDEVSGTIYVMYCDSTGDGLEAISSDGTILNVQLSIKEDATIGTTELKVSDDGVFADINSVVYTTTFKNSVITILEKEVPPIVDDKFTATIESTKGKAGDVVIVPVVLKNTPDSGIANFDFKIKYDGSILDVTSVSAGSIVTNPNLNFKYNVNTSSNLIYVTFIDFEAYGNDLIKEDGDLVNITFTIKENASAQKTSITTSGDINFADYDGKTLEIIFNEGSIEIG</sequence>
<name>W6S3G9_9CLOT</name>
<dbReference type="InterPro" id="IPR001956">
    <property type="entry name" value="CBM3"/>
</dbReference>
<dbReference type="OrthoDB" id="2084974at2"/>
<dbReference type="GO" id="GO:0030245">
    <property type="term" value="P:cellulose catabolic process"/>
    <property type="evidence" value="ECO:0007669"/>
    <property type="project" value="UniProtKB-KW"/>
</dbReference>
<dbReference type="SUPFAM" id="SSF49384">
    <property type="entry name" value="Carbohydrate-binding domain"/>
    <property type="match status" value="5"/>
</dbReference>
<dbReference type="Pfam" id="PF03442">
    <property type="entry name" value="CBM_X2"/>
    <property type="match status" value="1"/>
</dbReference>
<dbReference type="RefSeq" id="WP_044040612.1">
    <property type="nucleotide sequence ID" value="NZ_HG917869.1"/>
</dbReference>
<dbReference type="Pfam" id="PF00963">
    <property type="entry name" value="Cohesin"/>
    <property type="match status" value="3"/>
</dbReference>
<dbReference type="InterPro" id="IPR013783">
    <property type="entry name" value="Ig-like_fold"/>
</dbReference>
<keyword evidence="4" id="KW-0624">Polysaccharide degradation</keyword>
<dbReference type="Gene3D" id="2.60.40.10">
    <property type="entry name" value="Immunoglobulins"/>
    <property type="match status" value="1"/>
</dbReference>
<evidence type="ECO:0000256" key="4">
    <source>
        <dbReference type="ARBA" id="ARBA00023326"/>
    </source>
</evidence>
<dbReference type="PATRIC" id="fig|1216932.3.peg.3302"/>
<evidence type="ECO:0000256" key="3">
    <source>
        <dbReference type="ARBA" id="ARBA00023277"/>
    </source>
</evidence>
<evidence type="ECO:0000256" key="2">
    <source>
        <dbReference type="ARBA" id="ARBA00023001"/>
    </source>
</evidence>
<dbReference type="InterPro" id="IPR008965">
    <property type="entry name" value="CBM2/CBM3_carb-bd_dom_sf"/>
</dbReference>
<accession>W6S3G9</accession>
<protein>
    <submittedName>
        <fullName evidence="6">Cellulosome anchoring protein CipA</fullName>
    </submittedName>
</protein>
<feature type="domain" description="CBM3" evidence="5">
    <location>
        <begin position="167"/>
        <end position="326"/>
    </location>
</feature>
<organism evidence="6 7">
    <name type="scientific">Clostridium bornimense</name>
    <dbReference type="NCBI Taxonomy" id="1216932"/>
    <lineage>
        <taxon>Bacteria</taxon>
        <taxon>Bacillati</taxon>
        <taxon>Bacillota</taxon>
        <taxon>Clostridia</taxon>
        <taxon>Eubacteriales</taxon>
        <taxon>Clostridiaceae</taxon>
        <taxon>Clostridium</taxon>
    </lineage>
</organism>
<dbReference type="SMART" id="SM01067">
    <property type="entry name" value="CBM_3"/>
    <property type="match status" value="2"/>
</dbReference>
<feature type="domain" description="CBM3" evidence="5">
    <location>
        <begin position="1"/>
        <end position="157"/>
    </location>
</feature>
<dbReference type="InterPro" id="IPR005102">
    <property type="entry name" value="Carbo-bd_X2"/>
</dbReference>
<keyword evidence="1" id="KW-0732">Signal</keyword>
<dbReference type="Gene3D" id="2.60.40.710">
    <property type="entry name" value="Endoglucanase-like"/>
    <property type="match status" value="2"/>
</dbReference>
<keyword evidence="3" id="KW-0119">Carbohydrate metabolism</keyword>
<dbReference type="eggNOG" id="COG2911">
    <property type="taxonomic scope" value="Bacteria"/>
</dbReference>
<dbReference type="AlphaFoldDB" id="W6S3G9"/>
<evidence type="ECO:0000313" key="6">
    <source>
        <dbReference type="EMBL" id="CDM70444.1"/>
    </source>
</evidence>
<dbReference type="CDD" id="cd08548">
    <property type="entry name" value="Type_I_cohesin_like"/>
    <property type="match status" value="3"/>
</dbReference>
<dbReference type="SUPFAM" id="SSF81296">
    <property type="entry name" value="E set domains"/>
    <property type="match status" value="1"/>
</dbReference>
<evidence type="ECO:0000256" key="1">
    <source>
        <dbReference type="ARBA" id="ARBA00022729"/>
    </source>
</evidence>
<reference evidence="6 7" key="1">
    <citation type="submission" date="2013-11" db="EMBL/GenBank/DDBJ databases">
        <title>Complete genome sequence of Clostridum sp. M2/40.</title>
        <authorList>
            <person name="Wibberg D."/>
            <person name="Puehler A."/>
            <person name="Schlueter A."/>
        </authorList>
    </citation>
    <scope>NUCLEOTIDE SEQUENCE [LARGE SCALE GENOMIC DNA]</scope>
    <source>
        <strain evidence="7">M2/40</strain>
    </source>
</reference>
<keyword evidence="7" id="KW-1185">Reference proteome</keyword>
<keyword evidence="2" id="KW-0136">Cellulose degradation</keyword>
<dbReference type="InterPro" id="IPR014756">
    <property type="entry name" value="Ig_E-set"/>
</dbReference>
<dbReference type="STRING" id="1216932.CM240_3327"/>
<dbReference type="InterPro" id="IPR036966">
    <property type="entry name" value="CBM3_sf"/>
</dbReference>
<dbReference type="Gene3D" id="2.60.40.680">
    <property type="match status" value="3"/>
</dbReference>
<gene>
    <name evidence="6" type="primary">cipA</name>
    <name evidence="6" type="ORF">CM240_3327</name>
</gene>
<dbReference type="Proteomes" id="UP000019426">
    <property type="component" value="Chromosome M2/40_rep2"/>
</dbReference>
<dbReference type="EMBL" id="HG917869">
    <property type="protein sequence ID" value="CDM70444.1"/>
    <property type="molecule type" value="Genomic_DNA"/>
</dbReference>
<dbReference type="Pfam" id="PF00942">
    <property type="entry name" value="CBM_3"/>
    <property type="match status" value="2"/>
</dbReference>
<dbReference type="KEGG" id="clt:CM240_3327"/>
<dbReference type="PROSITE" id="PS51172">
    <property type="entry name" value="CBM3"/>
    <property type="match status" value="2"/>
</dbReference>
<dbReference type="HOGENOM" id="CLU_330842_0_0_9"/>
<dbReference type="GO" id="GO:0030248">
    <property type="term" value="F:cellulose binding"/>
    <property type="evidence" value="ECO:0007669"/>
    <property type="project" value="InterPro"/>
</dbReference>
<proteinExistence type="predicted"/>
<dbReference type="InterPro" id="IPR002102">
    <property type="entry name" value="Cohesin_dom"/>
</dbReference>
<evidence type="ECO:0000313" key="7">
    <source>
        <dbReference type="Proteomes" id="UP000019426"/>
    </source>
</evidence>
<evidence type="ECO:0000259" key="5">
    <source>
        <dbReference type="PROSITE" id="PS51172"/>
    </source>
</evidence>